<evidence type="ECO:0000313" key="10">
    <source>
        <dbReference type="Proteomes" id="UP001301769"/>
    </source>
</evidence>
<accession>A0AAN6Y5E3</accession>
<feature type="region of interest" description="Disordered" evidence="6">
    <location>
        <begin position="959"/>
        <end position="988"/>
    </location>
</feature>
<dbReference type="InterPro" id="IPR040457">
    <property type="entry name" value="GCP_C"/>
</dbReference>
<dbReference type="GO" id="GO:0005816">
    <property type="term" value="C:spindle pole body"/>
    <property type="evidence" value="ECO:0007669"/>
    <property type="project" value="UniProtKB-ARBA"/>
</dbReference>
<dbReference type="Proteomes" id="UP001301769">
    <property type="component" value="Unassembled WGS sequence"/>
</dbReference>
<evidence type="ECO:0000256" key="3">
    <source>
        <dbReference type="ARBA" id="ARBA00022701"/>
    </source>
</evidence>
<feature type="domain" description="Gamma tubulin complex component C-terminal" evidence="7">
    <location>
        <begin position="598"/>
        <end position="1008"/>
    </location>
</feature>
<reference evidence="9" key="2">
    <citation type="submission" date="2023-05" db="EMBL/GenBank/DDBJ databases">
        <authorList>
            <consortium name="Lawrence Berkeley National Laboratory"/>
            <person name="Steindorff A."/>
            <person name="Hensen N."/>
            <person name="Bonometti L."/>
            <person name="Westerberg I."/>
            <person name="Brannstrom I.O."/>
            <person name="Guillou S."/>
            <person name="Cros-Aarteil S."/>
            <person name="Calhoun S."/>
            <person name="Haridas S."/>
            <person name="Kuo A."/>
            <person name="Mondo S."/>
            <person name="Pangilinan J."/>
            <person name="Riley R."/>
            <person name="Labutti K."/>
            <person name="Andreopoulos B."/>
            <person name="Lipzen A."/>
            <person name="Chen C."/>
            <person name="Yanf M."/>
            <person name="Daum C."/>
            <person name="Ng V."/>
            <person name="Clum A."/>
            <person name="Ohm R."/>
            <person name="Martin F."/>
            <person name="Silar P."/>
            <person name="Natvig D."/>
            <person name="Lalanne C."/>
            <person name="Gautier V."/>
            <person name="Ament-Velasquez S.L."/>
            <person name="Kruys A."/>
            <person name="Hutchinson M.I."/>
            <person name="Powell A.J."/>
            <person name="Barry K."/>
            <person name="Miller A.N."/>
            <person name="Grigoriev I.V."/>
            <person name="Debuchy R."/>
            <person name="Gladieux P."/>
            <person name="Thoren M.H."/>
            <person name="Johannesson H."/>
        </authorList>
    </citation>
    <scope>NUCLEOTIDE SEQUENCE</scope>
    <source>
        <strain evidence="9">PSN293</strain>
    </source>
</reference>
<feature type="compositionally biased region" description="Basic and acidic residues" evidence="6">
    <location>
        <begin position="95"/>
        <end position="106"/>
    </location>
</feature>
<dbReference type="AlphaFoldDB" id="A0AAN6Y5E3"/>
<dbReference type="Gene3D" id="1.20.120.1900">
    <property type="entry name" value="Gamma-tubulin complex, C-terminal domain"/>
    <property type="match status" value="1"/>
</dbReference>
<dbReference type="GO" id="GO:0031122">
    <property type="term" value="P:cytoplasmic microtubule organization"/>
    <property type="evidence" value="ECO:0007669"/>
    <property type="project" value="TreeGrafter"/>
</dbReference>
<evidence type="ECO:0000256" key="2">
    <source>
        <dbReference type="ARBA" id="ARBA00022490"/>
    </source>
</evidence>
<dbReference type="InterPro" id="IPR041470">
    <property type="entry name" value="GCP_N"/>
</dbReference>
<feature type="region of interest" description="Disordered" evidence="6">
    <location>
        <begin position="92"/>
        <end position="112"/>
    </location>
</feature>
<comment type="similarity">
    <text evidence="1 5">Belongs to the TUBGCP family.</text>
</comment>
<keyword evidence="2 5" id="KW-0963">Cytoplasm</keyword>
<dbReference type="EMBL" id="MU858143">
    <property type="protein sequence ID" value="KAK4211681.1"/>
    <property type="molecule type" value="Genomic_DNA"/>
</dbReference>
<evidence type="ECO:0000259" key="8">
    <source>
        <dbReference type="Pfam" id="PF17681"/>
    </source>
</evidence>
<dbReference type="GO" id="GO:0000922">
    <property type="term" value="C:spindle pole"/>
    <property type="evidence" value="ECO:0007669"/>
    <property type="project" value="InterPro"/>
</dbReference>
<evidence type="ECO:0000256" key="4">
    <source>
        <dbReference type="ARBA" id="ARBA00023212"/>
    </source>
</evidence>
<dbReference type="GO" id="GO:0051011">
    <property type="term" value="F:microtubule minus-end binding"/>
    <property type="evidence" value="ECO:0007669"/>
    <property type="project" value="TreeGrafter"/>
</dbReference>
<keyword evidence="4 5" id="KW-0206">Cytoskeleton</keyword>
<dbReference type="InterPro" id="IPR042241">
    <property type="entry name" value="GCP_C_sf"/>
</dbReference>
<evidence type="ECO:0000256" key="1">
    <source>
        <dbReference type="ARBA" id="ARBA00010337"/>
    </source>
</evidence>
<keyword evidence="10" id="KW-1185">Reference proteome</keyword>
<dbReference type="GO" id="GO:0000930">
    <property type="term" value="C:gamma-tubulin complex"/>
    <property type="evidence" value="ECO:0007669"/>
    <property type="project" value="TreeGrafter"/>
</dbReference>
<keyword evidence="3 5" id="KW-0493">Microtubule</keyword>
<dbReference type="GO" id="GO:0051321">
    <property type="term" value="P:meiotic cell cycle"/>
    <property type="evidence" value="ECO:0007669"/>
    <property type="project" value="TreeGrafter"/>
</dbReference>
<evidence type="ECO:0000256" key="5">
    <source>
        <dbReference type="RuleBase" id="RU363050"/>
    </source>
</evidence>
<reference evidence="9" key="1">
    <citation type="journal article" date="2023" name="Mol. Phylogenet. Evol.">
        <title>Genome-scale phylogeny and comparative genomics of the fungal order Sordariales.</title>
        <authorList>
            <person name="Hensen N."/>
            <person name="Bonometti L."/>
            <person name="Westerberg I."/>
            <person name="Brannstrom I.O."/>
            <person name="Guillou S."/>
            <person name="Cros-Aarteil S."/>
            <person name="Calhoun S."/>
            <person name="Haridas S."/>
            <person name="Kuo A."/>
            <person name="Mondo S."/>
            <person name="Pangilinan J."/>
            <person name="Riley R."/>
            <person name="LaButti K."/>
            <person name="Andreopoulos B."/>
            <person name="Lipzen A."/>
            <person name="Chen C."/>
            <person name="Yan M."/>
            <person name="Daum C."/>
            <person name="Ng V."/>
            <person name="Clum A."/>
            <person name="Steindorff A."/>
            <person name="Ohm R.A."/>
            <person name="Martin F."/>
            <person name="Silar P."/>
            <person name="Natvig D.O."/>
            <person name="Lalanne C."/>
            <person name="Gautier V."/>
            <person name="Ament-Velasquez S.L."/>
            <person name="Kruys A."/>
            <person name="Hutchinson M.I."/>
            <person name="Powell A.J."/>
            <person name="Barry K."/>
            <person name="Miller A.N."/>
            <person name="Grigoriev I.V."/>
            <person name="Debuchy R."/>
            <person name="Gladieux P."/>
            <person name="Hiltunen Thoren M."/>
            <person name="Johannesson H."/>
        </authorList>
    </citation>
    <scope>NUCLEOTIDE SEQUENCE</scope>
    <source>
        <strain evidence="9">PSN293</strain>
    </source>
</reference>
<evidence type="ECO:0000259" key="7">
    <source>
        <dbReference type="Pfam" id="PF04130"/>
    </source>
</evidence>
<dbReference type="PANTHER" id="PTHR19302:SF70">
    <property type="entry name" value="GAMMA-TUBULIN COMPLEX COMPONENT 6"/>
    <property type="match status" value="1"/>
</dbReference>
<evidence type="ECO:0000256" key="6">
    <source>
        <dbReference type="SAM" id="MobiDB-lite"/>
    </source>
</evidence>
<feature type="domain" description="Gamma tubulin complex component protein N-terminal" evidence="8">
    <location>
        <begin position="188"/>
        <end position="505"/>
    </location>
</feature>
<evidence type="ECO:0000313" key="9">
    <source>
        <dbReference type="EMBL" id="KAK4211681.1"/>
    </source>
</evidence>
<dbReference type="GO" id="GO:0051225">
    <property type="term" value="P:spindle assembly"/>
    <property type="evidence" value="ECO:0007669"/>
    <property type="project" value="TreeGrafter"/>
</dbReference>
<feature type="region of interest" description="Disordered" evidence="6">
    <location>
        <begin position="678"/>
        <end position="707"/>
    </location>
</feature>
<dbReference type="GO" id="GO:0043015">
    <property type="term" value="F:gamma-tubulin binding"/>
    <property type="evidence" value="ECO:0007669"/>
    <property type="project" value="InterPro"/>
</dbReference>
<dbReference type="GO" id="GO:0007020">
    <property type="term" value="P:microtubule nucleation"/>
    <property type="evidence" value="ECO:0007669"/>
    <property type="project" value="InterPro"/>
</dbReference>
<feature type="compositionally biased region" description="Low complexity" evidence="6">
    <location>
        <begin position="687"/>
        <end position="705"/>
    </location>
</feature>
<name>A0AAN6Y5E3_9PEZI</name>
<proteinExistence type="inferred from homology"/>
<protein>
    <recommendedName>
        <fullName evidence="5">Spindle pole body component</fullName>
    </recommendedName>
</protein>
<gene>
    <name evidence="9" type="ORF">QBC37DRAFT_426400</name>
</gene>
<dbReference type="Pfam" id="PF04130">
    <property type="entry name" value="GCP_C_terminal"/>
    <property type="match status" value="1"/>
</dbReference>
<dbReference type="PANTHER" id="PTHR19302">
    <property type="entry name" value="GAMMA TUBULIN COMPLEX PROTEIN"/>
    <property type="match status" value="1"/>
</dbReference>
<organism evidence="9 10">
    <name type="scientific">Rhypophila decipiens</name>
    <dbReference type="NCBI Taxonomy" id="261697"/>
    <lineage>
        <taxon>Eukaryota</taxon>
        <taxon>Fungi</taxon>
        <taxon>Dikarya</taxon>
        <taxon>Ascomycota</taxon>
        <taxon>Pezizomycotina</taxon>
        <taxon>Sordariomycetes</taxon>
        <taxon>Sordariomycetidae</taxon>
        <taxon>Sordariales</taxon>
        <taxon>Naviculisporaceae</taxon>
        <taxon>Rhypophila</taxon>
    </lineage>
</organism>
<dbReference type="GO" id="GO:0000278">
    <property type="term" value="P:mitotic cell cycle"/>
    <property type="evidence" value="ECO:0007669"/>
    <property type="project" value="TreeGrafter"/>
</dbReference>
<dbReference type="InterPro" id="IPR007259">
    <property type="entry name" value="GCP"/>
</dbReference>
<comment type="caution">
    <text evidence="9">The sequence shown here is derived from an EMBL/GenBank/DDBJ whole genome shotgun (WGS) entry which is preliminary data.</text>
</comment>
<feature type="compositionally biased region" description="Polar residues" evidence="6">
    <location>
        <begin position="960"/>
        <end position="974"/>
    </location>
</feature>
<sequence length="1012" mass="112309">MANDDARMADLFTIPDFSQPSDSLNQALLDLHKRNPLFALDVSHISTPHSLLPNVDSVTKLQGPDPHVLLPEGISPDGFFRLPDIPKDLVVQQPRSDDTKQSEKTSTDTGQNLAVPEDDVWLLSDHGLVKRPAYMTWEKFTQPDGRDHTTVFITEAGPSVFDALEAQNQIQQGTEPAILADSIYCACLLNLALGRGSVLFSWDDENKAFTKTAPHVKTSGVSVQLMQSIDKLCLGCANAIRYLQRFVQRTFSNPSTPTRVALAGVIDRLVVTVLSELGARGRLARSILQLSSLVRPVQLMLASFQGLVEALLQQRSEEGILSRLFQEVQTSDYKDSLVREAVAEVLRLTSRPWTDFVEEWIGLKPEHGTPVSKAGTGKAFIKVADRLWIDDVGFELEGPDYFLDEDKIPSFLGADVAQTIFETGRNLRFLREHHPENPLSRQDLIDSVGPPKLEWQFDWDSIQNLERRVNRYRDALSLAVERGAPTKASFGTPSTSEEPAGRQLEFFGRSDEQIAQTILASMDRLDQPLQPPTSPAPDPVATLLRARLYKDTTARTENDSFSPHWSLVPLLSFGPIITAQSAVVHRECMRLLFSAHGLRIHLDLLKQCYLMGNGLLCSRLSHALFDADLETAERKAGVALAGGVMGLRLGGGRENWPPASSELRLALMGVLSDSYRHPGTRGPQHIPPHSITTTSSAPAASASRISDSDLPGELSFAVRDLAPEEIDRCMDPDALEALDFLRLSYKPPVTLRTVISPIVLAKYDRIFGFLLRLLRMLYIVDQQFFRGSMLEDNSTAAFIRFRIESRHFVNQLAGYVFGMGITTPWAVFENWLDNVEADLGGTYSRNSSSKGGKRGGHIFSPDRLQKRQEEVLDEIMSALLLRKRQGPVLRLLEDIFGVILRFSKLLRRGGIGPTRSSTEGKDAVHQDGERETFQDLYGIFRKKVELFVAVCKGLAEKKAGSSTTGAEKTKTSSGVRDEDDWDQRRGRDELAGNPIEALVLALDMGGYYAKKS</sequence>
<dbReference type="Pfam" id="PF17681">
    <property type="entry name" value="GCP_N_terminal"/>
    <property type="match status" value="1"/>
</dbReference>
<comment type="subcellular location">
    <subcellularLocation>
        <location evidence="5">Cytoplasm</location>
        <location evidence="5">Cytoskeleton</location>
        <location evidence="5">Microtubule organizing center</location>
    </subcellularLocation>
</comment>
<dbReference type="GO" id="GO:0005874">
    <property type="term" value="C:microtubule"/>
    <property type="evidence" value="ECO:0007669"/>
    <property type="project" value="UniProtKB-KW"/>
</dbReference>